<dbReference type="EMBL" id="JAVIZN010000003">
    <property type="protein sequence ID" value="MDR6208057.1"/>
    <property type="molecule type" value="Genomic_DNA"/>
</dbReference>
<reference evidence="4 5" key="1">
    <citation type="submission" date="2023-08" db="EMBL/GenBank/DDBJ databases">
        <title>Genome sequencing of plant associated microbes to promote plant fitness in Sorghum bicolor and Oryza sativa.</title>
        <authorList>
            <person name="Coleman-Derr D."/>
        </authorList>
    </citation>
    <scope>NUCLEOTIDE SEQUENCE [LARGE SCALE GENOMIC DNA]</scope>
    <source>
        <strain evidence="4 5">SLBN-33</strain>
    </source>
</reference>
<evidence type="ECO:0000313" key="5">
    <source>
        <dbReference type="Proteomes" id="UP001245184"/>
    </source>
</evidence>
<gene>
    <name evidence="4" type="ORF">QF025_006858</name>
</gene>
<dbReference type="SUPFAM" id="SSF81383">
    <property type="entry name" value="F-box domain"/>
    <property type="match status" value="1"/>
</dbReference>
<dbReference type="PANTHER" id="PTHR24198:SF165">
    <property type="entry name" value="ANKYRIN REPEAT-CONTAINING PROTEIN-RELATED"/>
    <property type="match status" value="1"/>
</dbReference>
<dbReference type="PANTHER" id="PTHR24198">
    <property type="entry name" value="ANKYRIN REPEAT AND PROTEIN KINASE DOMAIN-CONTAINING PROTEIN"/>
    <property type="match status" value="1"/>
</dbReference>
<keyword evidence="2 3" id="KW-0040">ANK repeat</keyword>
<comment type="caution">
    <text evidence="4">The sequence shown here is derived from an EMBL/GenBank/DDBJ whole genome shotgun (WGS) entry which is preliminary data.</text>
</comment>
<evidence type="ECO:0000256" key="3">
    <source>
        <dbReference type="PROSITE-ProRule" id="PRU00023"/>
    </source>
</evidence>
<protein>
    <recommendedName>
        <fullName evidence="6">F-box domain-containing protein</fullName>
    </recommendedName>
</protein>
<dbReference type="InterPro" id="IPR036047">
    <property type="entry name" value="F-box-like_dom_sf"/>
</dbReference>
<dbReference type="PROSITE" id="PS50297">
    <property type="entry name" value="ANK_REP_REGION"/>
    <property type="match status" value="1"/>
</dbReference>
<evidence type="ECO:0000313" key="4">
    <source>
        <dbReference type="EMBL" id="MDR6208057.1"/>
    </source>
</evidence>
<name>A0ABD5CUG6_9BURK</name>
<dbReference type="SUPFAM" id="SSF48403">
    <property type="entry name" value="Ankyrin repeat"/>
    <property type="match status" value="1"/>
</dbReference>
<organism evidence="4 5">
    <name type="scientific">Paraburkholderia graminis</name>
    <dbReference type="NCBI Taxonomy" id="60548"/>
    <lineage>
        <taxon>Bacteria</taxon>
        <taxon>Pseudomonadati</taxon>
        <taxon>Pseudomonadota</taxon>
        <taxon>Betaproteobacteria</taxon>
        <taxon>Burkholderiales</taxon>
        <taxon>Burkholderiaceae</taxon>
        <taxon>Paraburkholderia</taxon>
    </lineage>
</organism>
<evidence type="ECO:0008006" key="6">
    <source>
        <dbReference type="Google" id="ProtNLM"/>
    </source>
</evidence>
<dbReference type="Gene3D" id="1.25.40.20">
    <property type="entry name" value="Ankyrin repeat-containing domain"/>
    <property type="match status" value="1"/>
</dbReference>
<dbReference type="InterPro" id="IPR002110">
    <property type="entry name" value="Ankyrin_rpt"/>
</dbReference>
<dbReference type="InterPro" id="IPR036770">
    <property type="entry name" value="Ankyrin_rpt-contain_sf"/>
</dbReference>
<accession>A0ABD5CUG6</accession>
<evidence type="ECO:0000256" key="2">
    <source>
        <dbReference type="ARBA" id="ARBA00023043"/>
    </source>
</evidence>
<dbReference type="PROSITE" id="PS50088">
    <property type="entry name" value="ANK_REPEAT"/>
    <property type="match status" value="1"/>
</dbReference>
<keyword evidence="1" id="KW-0677">Repeat</keyword>
<dbReference type="Proteomes" id="UP001245184">
    <property type="component" value="Unassembled WGS sequence"/>
</dbReference>
<dbReference type="AlphaFoldDB" id="A0ABD5CUG6"/>
<sequence>MLPRVGTARKFSDPDMKFLDISDSGTDCAPAQSRFPATTLLTMGSAPITPRAAAPAYLPPDASRPFDLLPDELLTHILSFIYEPRRIDQAGLVDRRWAANIDAADFFRSFLGENGDPQQAAYFVEDMVDAGMKDHMSKIVRLLQRPVSERKIDDLLTAGLLDSATLSDLPPHIPSMLLGDRSIRGMARGIVEAKVIAEFLCHPVATAIPFLMTWKPIDIQQDAPTAERIKKMLRAGFDPQGATAGGPIPLVRAVSSGLLQTMRVLLNAGADVNVRHVQGLTLLTQALIWHCEIDIVRTLLAANADVHAVTNEGDTVLGFALTRYSPQWERADERTQKITGAIRALLAACLKITKPAEGRQAIAFAQSAQQEDLVDLLIDAGAKKS</sequence>
<dbReference type="Pfam" id="PF12796">
    <property type="entry name" value="Ank_2"/>
    <property type="match status" value="1"/>
</dbReference>
<evidence type="ECO:0000256" key="1">
    <source>
        <dbReference type="ARBA" id="ARBA00022737"/>
    </source>
</evidence>
<feature type="repeat" description="ANK" evidence="3">
    <location>
        <begin position="245"/>
        <end position="277"/>
    </location>
</feature>
<proteinExistence type="predicted"/>
<dbReference type="SMART" id="SM00248">
    <property type="entry name" value="ANK"/>
    <property type="match status" value="2"/>
</dbReference>